<dbReference type="KEGG" id="dcm:NIES806_40740"/>
<feature type="domain" description="HepT-like" evidence="1">
    <location>
        <begin position="45"/>
        <end position="152"/>
    </location>
</feature>
<dbReference type="EMBL" id="AP018316">
    <property type="protein sequence ID" value="BAZ87842.1"/>
    <property type="molecule type" value="Genomic_DNA"/>
</dbReference>
<protein>
    <recommendedName>
        <fullName evidence="1">HepT-like domain-containing protein</fullName>
    </recommendedName>
</protein>
<evidence type="ECO:0000259" key="1">
    <source>
        <dbReference type="Pfam" id="PF20797"/>
    </source>
</evidence>
<name>A0A1Z4V8H6_9CYAN</name>
<dbReference type="OrthoDB" id="9792853at2"/>
<keyword evidence="3" id="KW-1185">Reference proteome</keyword>
<evidence type="ECO:0000313" key="3">
    <source>
        <dbReference type="Proteomes" id="UP000218702"/>
    </source>
</evidence>
<evidence type="ECO:0000313" key="2">
    <source>
        <dbReference type="EMBL" id="BAZ87842.1"/>
    </source>
</evidence>
<organism evidence="2 3">
    <name type="scientific">Dolichospermum compactum NIES-806</name>
    <dbReference type="NCBI Taxonomy" id="1973481"/>
    <lineage>
        <taxon>Bacteria</taxon>
        <taxon>Bacillati</taxon>
        <taxon>Cyanobacteriota</taxon>
        <taxon>Cyanophyceae</taxon>
        <taxon>Nostocales</taxon>
        <taxon>Aphanizomenonaceae</taxon>
        <taxon>Dolichospermum</taxon>
        <taxon>Dolichospermum compactum</taxon>
    </lineage>
</organism>
<sequence length="154" mass="17956">MEKNTLIIFQTDVKYQLAVIVAINQKLVERSENLTSDNPVLLESIAYQIHNLYGATEDLLKIVASYFENNITDTAQWHSALLRRMSQNIPEIRPFLISPSTYEILNSLRGFRHFFRHAYGVEIEYEQLKINLFKALALLPNLEKDIELFLEKIN</sequence>
<accession>A0A1Z4V8H6</accession>
<dbReference type="Pfam" id="PF20797">
    <property type="entry name" value="HepT-like_2"/>
    <property type="match status" value="1"/>
</dbReference>
<dbReference type="AlphaFoldDB" id="A0A1Z4V8H6"/>
<dbReference type="Proteomes" id="UP000218702">
    <property type="component" value="Chromosome"/>
</dbReference>
<dbReference type="RefSeq" id="WP_096670078.1">
    <property type="nucleotide sequence ID" value="NZ_AP018316.1"/>
</dbReference>
<reference evidence="2 3" key="1">
    <citation type="submission" date="2017-06" db="EMBL/GenBank/DDBJ databases">
        <title>Genome sequencing of cyanobaciteial culture collection at National Institute for Environmental Studies (NIES).</title>
        <authorList>
            <person name="Hirose Y."/>
            <person name="Shimura Y."/>
            <person name="Fujisawa T."/>
            <person name="Nakamura Y."/>
            <person name="Kawachi M."/>
        </authorList>
    </citation>
    <scope>NUCLEOTIDE SEQUENCE [LARGE SCALE GENOMIC DNA]</scope>
    <source>
        <strain evidence="2 3">NIES-806</strain>
    </source>
</reference>
<dbReference type="InterPro" id="IPR048769">
    <property type="entry name" value="HepT-like_dom"/>
</dbReference>
<proteinExistence type="predicted"/>
<gene>
    <name evidence="2" type="ORF">NIES806_40740</name>
</gene>